<proteinExistence type="predicted"/>
<evidence type="ECO:0000259" key="4">
    <source>
        <dbReference type="Pfam" id="PF01154"/>
    </source>
</evidence>
<evidence type="ECO:0000259" key="5">
    <source>
        <dbReference type="Pfam" id="PF08541"/>
    </source>
</evidence>
<evidence type="ECO:0000256" key="1">
    <source>
        <dbReference type="ARBA" id="ARBA00022679"/>
    </source>
</evidence>
<comment type="caution">
    <text evidence="6">The sequence shown here is derived from an EMBL/GenBank/DDBJ whole genome shotgun (WGS) entry which is preliminary data.</text>
</comment>
<keyword evidence="1 6" id="KW-0808">Transferase</keyword>
<evidence type="ECO:0000313" key="7">
    <source>
        <dbReference type="Proteomes" id="UP000526302"/>
    </source>
</evidence>
<dbReference type="GO" id="GO:0008299">
    <property type="term" value="P:isoprenoid biosynthetic process"/>
    <property type="evidence" value="ECO:0007669"/>
    <property type="project" value="UniProtKB-KW"/>
</dbReference>
<accession>A0A7K4BZG6</accession>
<dbReference type="Pfam" id="PF01154">
    <property type="entry name" value="HMG_CoA_synt_N"/>
    <property type="match status" value="1"/>
</dbReference>
<reference evidence="6 7" key="1">
    <citation type="journal article" date="2020" name="Biotechnol. Biofuels">
        <title>New insights from the biogas microbiome by comprehensive genome-resolved metagenomics of nearly 1600 species originating from multiple anaerobic digesters.</title>
        <authorList>
            <person name="Campanaro S."/>
            <person name="Treu L."/>
            <person name="Rodriguez-R L.M."/>
            <person name="Kovalovszki A."/>
            <person name="Ziels R.M."/>
            <person name="Maus I."/>
            <person name="Zhu X."/>
            <person name="Kougias P.G."/>
            <person name="Basile A."/>
            <person name="Luo G."/>
            <person name="Schluter A."/>
            <person name="Konstantinidis K.T."/>
            <person name="Angelidaki I."/>
        </authorList>
    </citation>
    <scope>NUCLEOTIDE SEQUENCE [LARGE SCALE GENOMIC DNA]</scope>
    <source>
        <strain evidence="6">AS22ysBPME_79</strain>
    </source>
</reference>
<dbReference type="PANTHER" id="PTHR34069">
    <property type="entry name" value="3-OXOACYL-[ACYL-CARRIER-PROTEIN] SYNTHASE 3"/>
    <property type="match status" value="1"/>
</dbReference>
<keyword evidence="3 6" id="KW-0012">Acyltransferase</keyword>
<dbReference type="Proteomes" id="UP000526302">
    <property type="component" value="Unassembled WGS sequence"/>
</dbReference>
<sequence length="346" mass="37200">MAGIVSWGAYIPKYRITVEEIAKVQHANPNSIKNGLGLVEKSVPGKDEDTATISVSAARNALLRTNINRKEIGAIYVGSESHPYAVKPTVSIVGEALDIGNNYTALDTQFACKAGSGTIQINAGLVDSKMIKYGLSIGADTSQAEPGNALEYSASAGGAAFLMGPNEEAVATLDATLSFTSDTPDFWRRALQSYPAHAGRFTGEPAYFKHVVGATKNILEKTNTKISDFKYVVFHMPNGKFPLRVAKIFGVTKEQIEPGLIVKKIGNTYSGSSILGLTCVLDIAKPGDKILVTSYGSGSGSDAFIFTATEKIIAAQKAKVKTTEDYVKRKEYLTYPEYEAHMEQIH</sequence>
<evidence type="ECO:0000256" key="3">
    <source>
        <dbReference type="ARBA" id="ARBA00023315"/>
    </source>
</evidence>
<feature type="domain" description="Hydroxymethylglutaryl-coenzyme A synthase N-terminal" evidence="4">
    <location>
        <begin position="3"/>
        <end position="166"/>
    </location>
</feature>
<dbReference type="Gene3D" id="3.40.47.10">
    <property type="match status" value="1"/>
</dbReference>
<dbReference type="InterPro" id="IPR013528">
    <property type="entry name" value="HMG_CoA_synth_N"/>
</dbReference>
<feature type="domain" description="Beta-ketoacyl-[acyl-carrier-protein] synthase III C-terminal" evidence="5">
    <location>
        <begin position="219"/>
        <end position="305"/>
    </location>
</feature>
<dbReference type="PANTHER" id="PTHR34069:SF2">
    <property type="entry name" value="BETA-KETOACYL-[ACYL-CARRIER-PROTEIN] SYNTHASE III"/>
    <property type="match status" value="1"/>
</dbReference>
<protein>
    <submittedName>
        <fullName evidence="6">Hydroxymethylglutaryl-CoA synthase</fullName>
        <ecNumber evidence="6">2.3.3.10</ecNumber>
    </submittedName>
</protein>
<evidence type="ECO:0000313" key="6">
    <source>
        <dbReference type="EMBL" id="NMA44654.1"/>
    </source>
</evidence>
<dbReference type="AlphaFoldDB" id="A0A7K4BZG6"/>
<dbReference type="InterPro" id="IPR013747">
    <property type="entry name" value="ACP_syn_III_C"/>
</dbReference>
<dbReference type="GO" id="GO:0004421">
    <property type="term" value="F:hydroxymethylglutaryl-CoA synthase activity"/>
    <property type="evidence" value="ECO:0007669"/>
    <property type="project" value="UniProtKB-EC"/>
</dbReference>
<dbReference type="NCBIfam" id="TIGR00748">
    <property type="entry name" value="HMG_CoA_syn_Arc"/>
    <property type="match status" value="1"/>
</dbReference>
<dbReference type="EC" id="2.3.3.10" evidence="6"/>
<evidence type="ECO:0000256" key="2">
    <source>
        <dbReference type="ARBA" id="ARBA00023229"/>
    </source>
</evidence>
<keyword evidence="2" id="KW-0414">Isoprene biosynthesis</keyword>
<dbReference type="InterPro" id="IPR004656">
    <property type="entry name" value="HMG_CoA_Synthase"/>
</dbReference>
<dbReference type="CDD" id="cd00827">
    <property type="entry name" value="init_cond_enzymes"/>
    <property type="match status" value="1"/>
</dbReference>
<dbReference type="EMBL" id="JAAZKV010000018">
    <property type="protein sequence ID" value="NMA44654.1"/>
    <property type="molecule type" value="Genomic_DNA"/>
</dbReference>
<dbReference type="NCBIfam" id="NF003274">
    <property type="entry name" value="PRK04262.1"/>
    <property type="match status" value="1"/>
</dbReference>
<dbReference type="GO" id="GO:0044550">
    <property type="term" value="P:secondary metabolite biosynthetic process"/>
    <property type="evidence" value="ECO:0007669"/>
    <property type="project" value="TreeGrafter"/>
</dbReference>
<gene>
    <name evidence="6" type="ORF">GX950_02475</name>
</gene>
<organism evidence="6 7">
    <name type="scientific">Candidatus Iainarchaeum sp</name>
    <dbReference type="NCBI Taxonomy" id="3101447"/>
    <lineage>
        <taxon>Archaea</taxon>
        <taxon>Candidatus Iainarchaeota</taxon>
        <taxon>Candidatus Iainarchaeia</taxon>
        <taxon>Candidatus Iainarchaeales</taxon>
        <taxon>Candidatus Iainarchaeaceae</taxon>
        <taxon>Candidatus Iainarchaeum</taxon>
    </lineage>
</organism>
<dbReference type="Pfam" id="PF08541">
    <property type="entry name" value="ACP_syn_III_C"/>
    <property type="match status" value="1"/>
</dbReference>
<dbReference type="InterPro" id="IPR016039">
    <property type="entry name" value="Thiolase-like"/>
</dbReference>
<dbReference type="SUPFAM" id="SSF53901">
    <property type="entry name" value="Thiolase-like"/>
    <property type="match status" value="2"/>
</dbReference>
<name>A0A7K4BZG6_9ARCH</name>